<organism evidence="4 5">
    <name type="scientific">Candidatus Kaiserbacteria bacterium RIFCSPHIGHO2_01_FULL_56_24</name>
    <dbReference type="NCBI Taxonomy" id="1798487"/>
    <lineage>
        <taxon>Bacteria</taxon>
        <taxon>Candidatus Kaiseribacteriota</taxon>
    </lineage>
</organism>
<evidence type="ECO:0000256" key="1">
    <source>
        <dbReference type="ARBA" id="ARBA00022679"/>
    </source>
</evidence>
<keyword evidence="1" id="KW-0808">Transferase</keyword>
<evidence type="ECO:0000256" key="2">
    <source>
        <dbReference type="ARBA" id="ARBA00023315"/>
    </source>
</evidence>
<sequence>MENSPENIEVTLDKASMQDVDTFLALERKVSGLPTYSPTLSEEEMRRDLETGVAYLIKHENTPIGSIMYDEKGDVAYISYMVVDPAYQGRGVARKALISVLEELKGKRRIELVTHPDNAKALKLYQSLGFIVEGRKENYYGDGEPRLMLVKENQT</sequence>
<dbReference type="AlphaFoldDB" id="A0A1F6DE60"/>
<evidence type="ECO:0000313" key="5">
    <source>
        <dbReference type="Proteomes" id="UP000176377"/>
    </source>
</evidence>
<accession>A0A1F6DE60</accession>
<dbReference type="SUPFAM" id="SSF55729">
    <property type="entry name" value="Acyl-CoA N-acyltransferases (Nat)"/>
    <property type="match status" value="1"/>
</dbReference>
<proteinExistence type="predicted"/>
<dbReference type="InterPro" id="IPR050680">
    <property type="entry name" value="YpeA/RimI_acetyltransf"/>
</dbReference>
<dbReference type="GO" id="GO:0016747">
    <property type="term" value="F:acyltransferase activity, transferring groups other than amino-acyl groups"/>
    <property type="evidence" value="ECO:0007669"/>
    <property type="project" value="InterPro"/>
</dbReference>
<reference evidence="4 5" key="1">
    <citation type="journal article" date="2016" name="Nat. Commun.">
        <title>Thousands of microbial genomes shed light on interconnected biogeochemical processes in an aquifer system.</title>
        <authorList>
            <person name="Anantharaman K."/>
            <person name="Brown C.T."/>
            <person name="Hug L.A."/>
            <person name="Sharon I."/>
            <person name="Castelle C.J."/>
            <person name="Probst A.J."/>
            <person name="Thomas B.C."/>
            <person name="Singh A."/>
            <person name="Wilkins M.J."/>
            <person name="Karaoz U."/>
            <person name="Brodie E.L."/>
            <person name="Williams K.H."/>
            <person name="Hubbard S.S."/>
            <person name="Banfield J.F."/>
        </authorList>
    </citation>
    <scope>NUCLEOTIDE SEQUENCE [LARGE SCALE GENOMIC DNA]</scope>
</reference>
<dbReference type="CDD" id="cd04301">
    <property type="entry name" value="NAT_SF"/>
    <property type="match status" value="1"/>
</dbReference>
<evidence type="ECO:0000259" key="3">
    <source>
        <dbReference type="PROSITE" id="PS51186"/>
    </source>
</evidence>
<feature type="domain" description="N-acetyltransferase" evidence="3">
    <location>
        <begin position="10"/>
        <end position="153"/>
    </location>
</feature>
<evidence type="ECO:0000313" key="4">
    <source>
        <dbReference type="EMBL" id="OGG59709.1"/>
    </source>
</evidence>
<dbReference type="Proteomes" id="UP000176377">
    <property type="component" value="Unassembled WGS sequence"/>
</dbReference>
<gene>
    <name evidence="4" type="ORF">A2765_03920</name>
</gene>
<dbReference type="InterPro" id="IPR000182">
    <property type="entry name" value="GNAT_dom"/>
</dbReference>
<dbReference type="PANTHER" id="PTHR43420">
    <property type="entry name" value="ACETYLTRANSFERASE"/>
    <property type="match status" value="1"/>
</dbReference>
<dbReference type="Pfam" id="PF00583">
    <property type="entry name" value="Acetyltransf_1"/>
    <property type="match status" value="1"/>
</dbReference>
<keyword evidence="2" id="KW-0012">Acyltransferase</keyword>
<dbReference type="Gene3D" id="3.40.630.30">
    <property type="match status" value="1"/>
</dbReference>
<protein>
    <recommendedName>
        <fullName evidence="3">N-acetyltransferase domain-containing protein</fullName>
    </recommendedName>
</protein>
<name>A0A1F6DE60_9BACT</name>
<comment type="caution">
    <text evidence="4">The sequence shown here is derived from an EMBL/GenBank/DDBJ whole genome shotgun (WGS) entry which is preliminary data.</text>
</comment>
<dbReference type="PROSITE" id="PS51186">
    <property type="entry name" value="GNAT"/>
    <property type="match status" value="1"/>
</dbReference>
<dbReference type="InterPro" id="IPR016181">
    <property type="entry name" value="Acyl_CoA_acyltransferase"/>
</dbReference>
<dbReference type="EMBL" id="MFLA01000016">
    <property type="protein sequence ID" value="OGG59709.1"/>
    <property type="molecule type" value="Genomic_DNA"/>
</dbReference>